<dbReference type="GO" id="GO:0016740">
    <property type="term" value="F:transferase activity"/>
    <property type="evidence" value="ECO:0007669"/>
    <property type="project" value="UniProtKB-KW"/>
</dbReference>
<proteinExistence type="predicted"/>
<reference evidence="1 2" key="1">
    <citation type="submission" date="2019-07" db="EMBL/GenBank/DDBJ databases">
        <title>Description of 53C-WASEF.</title>
        <authorList>
            <person name="Pitt A."/>
            <person name="Hahn M.W."/>
        </authorList>
    </citation>
    <scope>NUCLEOTIDE SEQUENCE [LARGE SCALE GENOMIC DNA]</scope>
    <source>
        <strain evidence="1 2">53C-WASEF</strain>
    </source>
</reference>
<comment type="caution">
    <text evidence="1">The sequence shown here is derived from an EMBL/GenBank/DDBJ whole genome shotgun (WGS) entry which is preliminary data.</text>
</comment>
<dbReference type="EMBL" id="VMBG01000002">
    <property type="protein sequence ID" value="TSJ77022.1"/>
    <property type="molecule type" value="Genomic_DNA"/>
</dbReference>
<protein>
    <submittedName>
        <fullName evidence="1">Glycosyltransferase family 4 protein</fullName>
    </submittedName>
</protein>
<dbReference type="SUPFAM" id="SSF53756">
    <property type="entry name" value="UDP-Glycosyltransferase/glycogen phosphorylase"/>
    <property type="match status" value="1"/>
</dbReference>
<dbReference type="RefSeq" id="WP_144230843.1">
    <property type="nucleotide sequence ID" value="NZ_CBCRVV010000006.1"/>
</dbReference>
<dbReference type="OrthoDB" id="9179784at2"/>
<name>A0A556QK83_9BACT</name>
<dbReference type="Proteomes" id="UP000315648">
    <property type="component" value="Unassembled WGS sequence"/>
</dbReference>
<evidence type="ECO:0000313" key="1">
    <source>
        <dbReference type="EMBL" id="TSJ77022.1"/>
    </source>
</evidence>
<evidence type="ECO:0000313" key="2">
    <source>
        <dbReference type="Proteomes" id="UP000315648"/>
    </source>
</evidence>
<dbReference type="AlphaFoldDB" id="A0A556QK83"/>
<keyword evidence="2" id="KW-1185">Reference proteome</keyword>
<gene>
    <name evidence="1" type="ORF">FPL22_13000</name>
</gene>
<dbReference type="Gene3D" id="3.40.50.2000">
    <property type="entry name" value="Glycogen Phosphorylase B"/>
    <property type="match status" value="1"/>
</dbReference>
<organism evidence="1 2">
    <name type="scientific">Rariglobus hedericola</name>
    <dbReference type="NCBI Taxonomy" id="2597822"/>
    <lineage>
        <taxon>Bacteria</taxon>
        <taxon>Pseudomonadati</taxon>
        <taxon>Verrucomicrobiota</taxon>
        <taxon>Opitutia</taxon>
        <taxon>Opitutales</taxon>
        <taxon>Opitutaceae</taxon>
        <taxon>Rariglobus</taxon>
    </lineage>
</organism>
<keyword evidence="1" id="KW-0808">Transferase</keyword>
<accession>A0A556QK83</accession>
<sequence>MRVLVLNHIFGEFTGSEIYALQLCAALREAGHEADIGTFEPRGPLLERARDLGIRVHDVLNDEGPALDYDVLWAHHAPVLTHVIFRRTLVPCRVIFSSLSPLTAMACPPTYFEDLDRVLAHSPYNVDYLRKLGVLEERLHLFPNFAPKAFFAKQRAAPHGGLKRIAVVSNHRTEEVQAMAVCARQDGVQVDFIGGDHPVFVDETVLIDYDLVISIGKTVPYAFAQRVPVYCYDHFGGPGYLNADNFEAARYGNFCGRSFYRKLTAVELYADIKAGYASVTPATLDFLHEKARTLFSLEINLGRVCAELAVLQPTDLDALRRRHIVAGRLNDVYMGCLRNRIHFERLLKARGSKPRWRSRLARWGKCLGLKS</sequence>